<reference evidence="1" key="2">
    <citation type="journal article" date="2007" name="Science">
        <title>Draft genome sequence of the sexually transmitted pathogen Trichomonas vaginalis.</title>
        <authorList>
            <person name="Carlton J.M."/>
            <person name="Hirt R.P."/>
            <person name="Silva J.C."/>
            <person name="Delcher A.L."/>
            <person name="Schatz M."/>
            <person name="Zhao Q."/>
            <person name="Wortman J.R."/>
            <person name="Bidwell S.L."/>
            <person name="Alsmark U.C.M."/>
            <person name="Besteiro S."/>
            <person name="Sicheritz-Ponten T."/>
            <person name="Noel C.J."/>
            <person name="Dacks J.B."/>
            <person name="Foster P.G."/>
            <person name="Simillion C."/>
            <person name="Van de Peer Y."/>
            <person name="Miranda-Saavedra D."/>
            <person name="Barton G.J."/>
            <person name="Westrop G.D."/>
            <person name="Mueller S."/>
            <person name="Dessi D."/>
            <person name="Fiori P.L."/>
            <person name="Ren Q."/>
            <person name="Paulsen I."/>
            <person name="Zhang H."/>
            <person name="Bastida-Corcuera F.D."/>
            <person name="Simoes-Barbosa A."/>
            <person name="Brown M.T."/>
            <person name="Hayes R.D."/>
            <person name="Mukherjee M."/>
            <person name="Okumura C.Y."/>
            <person name="Schneider R."/>
            <person name="Smith A.J."/>
            <person name="Vanacova S."/>
            <person name="Villalvazo M."/>
            <person name="Haas B.J."/>
            <person name="Pertea M."/>
            <person name="Feldblyum T.V."/>
            <person name="Utterback T.R."/>
            <person name="Shu C.L."/>
            <person name="Osoegawa K."/>
            <person name="de Jong P.J."/>
            <person name="Hrdy I."/>
            <person name="Horvathova L."/>
            <person name="Zubacova Z."/>
            <person name="Dolezal P."/>
            <person name="Malik S.B."/>
            <person name="Logsdon J.M. Jr."/>
            <person name="Henze K."/>
            <person name="Gupta A."/>
            <person name="Wang C.C."/>
            <person name="Dunne R.L."/>
            <person name="Upcroft J.A."/>
            <person name="Upcroft P."/>
            <person name="White O."/>
            <person name="Salzberg S.L."/>
            <person name="Tang P."/>
            <person name="Chiu C.-H."/>
            <person name="Lee Y.-S."/>
            <person name="Embley T.M."/>
            <person name="Coombs G.H."/>
            <person name="Mottram J.C."/>
            <person name="Tachezy J."/>
            <person name="Fraser-Liggett C.M."/>
            <person name="Johnson P.J."/>
        </authorList>
    </citation>
    <scope>NUCLEOTIDE SEQUENCE [LARGE SCALE GENOMIC DNA]</scope>
    <source>
        <strain evidence="1">G3</strain>
    </source>
</reference>
<reference evidence="1" key="1">
    <citation type="submission" date="2006-10" db="EMBL/GenBank/DDBJ databases">
        <authorList>
            <person name="Amadeo P."/>
            <person name="Zhao Q."/>
            <person name="Wortman J."/>
            <person name="Fraser-Liggett C."/>
            <person name="Carlton J."/>
        </authorList>
    </citation>
    <scope>NUCLEOTIDE SEQUENCE</scope>
    <source>
        <strain evidence="1">G3</strain>
    </source>
</reference>
<evidence type="ECO:0000313" key="1">
    <source>
        <dbReference type="EMBL" id="EAX89117.1"/>
    </source>
</evidence>
<dbReference type="AlphaFoldDB" id="A2G155"/>
<sequence>MASETTISYSSMSLELVPGYLPYIADVAIDSFGEPFKIEQKDKRSHIEINQIKHHMRDVMYFKHFPRPVKLLDYCLIAKEKWDGEESCSYYSYESVDQNCCKLV</sequence>
<keyword evidence="2" id="KW-1185">Reference proteome</keyword>
<dbReference type="EMBL" id="DS114233">
    <property type="protein sequence ID" value="EAX89117.1"/>
    <property type="molecule type" value="Genomic_DNA"/>
</dbReference>
<dbReference type="InParanoid" id="A2G155"/>
<dbReference type="VEuPathDB" id="TrichDB:TVAGG3_0423560"/>
<dbReference type="KEGG" id="tva:4746785"/>
<dbReference type="VEuPathDB" id="TrichDB:TVAG_009510"/>
<protein>
    <submittedName>
        <fullName evidence="1">Uncharacterized protein</fullName>
    </submittedName>
</protein>
<evidence type="ECO:0000313" key="2">
    <source>
        <dbReference type="Proteomes" id="UP000001542"/>
    </source>
</evidence>
<gene>
    <name evidence="1" type="ORF">TVAG_009510</name>
</gene>
<proteinExistence type="predicted"/>
<accession>A2G155</accession>
<organism evidence="1 2">
    <name type="scientific">Trichomonas vaginalis (strain ATCC PRA-98 / G3)</name>
    <dbReference type="NCBI Taxonomy" id="412133"/>
    <lineage>
        <taxon>Eukaryota</taxon>
        <taxon>Metamonada</taxon>
        <taxon>Parabasalia</taxon>
        <taxon>Trichomonadida</taxon>
        <taxon>Trichomonadidae</taxon>
        <taxon>Trichomonas</taxon>
    </lineage>
</organism>
<name>A2G155_TRIV3</name>
<dbReference type="Proteomes" id="UP000001542">
    <property type="component" value="Unassembled WGS sequence"/>
</dbReference>
<dbReference type="RefSeq" id="XP_001302047.1">
    <property type="nucleotide sequence ID" value="XM_001302046.1"/>
</dbReference>